<dbReference type="RefSeq" id="WP_110815298.1">
    <property type="nucleotide sequence ID" value="NZ_QJTE01000005.1"/>
</dbReference>
<accession>A0A318SN21</accession>
<evidence type="ECO:0000313" key="2">
    <source>
        <dbReference type="EMBL" id="PYE82203.1"/>
    </source>
</evidence>
<name>A0A318SN21_9RHOB</name>
<gene>
    <name evidence="2" type="ORF">DFP88_10543</name>
</gene>
<protein>
    <submittedName>
        <fullName evidence="2">Uncharacterized protein</fullName>
    </submittedName>
</protein>
<comment type="caution">
    <text evidence="2">The sequence shown here is derived from an EMBL/GenBank/DDBJ whole genome shotgun (WGS) entry which is preliminary data.</text>
</comment>
<organism evidence="2 3">
    <name type="scientific">Pseudoroseicyclus aestuarii</name>
    <dbReference type="NCBI Taxonomy" id="1795041"/>
    <lineage>
        <taxon>Bacteria</taxon>
        <taxon>Pseudomonadati</taxon>
        <taxon>Pseudomonadota</taxon>
        <taxon>Alphaproteobacteria</taxon>
        <taxon>Rhodobacterales</taxon>
        <taxon>Paracoccaceae</taxon>
        <taxon>Pseudoroseicyclus</taxon>
    </lineage>
</organism>
<proteinExistence type="predicted"/>
<dbReference type="Proteomes" id="UP000248311">
    <property type="component" value="Unassembled WGS sequence"/>
</dbReference>
<reference evidence="2 3" key="1">
    <citation type="submission" date="2018-06" db="EMBL/GenBank/DDBJ databases">
        <title>Genomic Encyclopedia of Type Strains, Phase III (KMG-III): the genomes of soil and plant-associated and newly described type strains.</title>
        <authorList>
            <person name="Whitman W."/>
        </authorList>
    </citation>
    <scope>NUCLEOTIDE SEQUENCE [LARGE SCALE GENOMIC DNA]</scope>
    <source>
        <strain evidence="2 3">CECT 9025</strain>
    </source>
</reference>
<sequence length="322" mass="34064">MSVLSAPHWQPLAAAALARARHALDSGAAEAPVLPPLPRHPGPRLVARGGAFARAFAQLALAAARPLNPETGPGGSTTSLAWADEDGSPVPGAPQEVWAHEIAEIGRIHIEGSSILEVPPERRAPPPADLPEGLSTARLQAILRLARLAIDQHGIDLLLQPRCATAILAESEMQEATAWALTWAYAAGPPLPSDAARPEAPLRLLRLTGKAQDTVALTASLTEPGRHRLVLLTSGLRALPRDLRHTAEVHRLPPLDRQVALAHLAVTHPADGIEASAAAWRLPEDEDLLWIGLREIQKAAEASTALEAAIRLAAPNRHAVSL</sequence>
<evidence type="ECO:0000313" key="3">
    <source>
        <dbReference type="Proteomes" id="UP000248311"/>
    </source>
</evidence>
<dbReference type="EMBL" id="QJTE01000005">
    <property type="protein sequence ID" value="PYE82203.1"/>
    <property type="molecule type" value="Genomic_DNA"/>
</dbReference>
<feature type="region of interest" description="Disordered" evidence="1">
    <location>
        <begin position="66"/>
        <end position="90"/>
    </location>
</feature>
<keyword evidence="3" id="KW-1185">Reference proteome</keyword>
<evidence type="ECO:0000256" key="1">
    <source>
        <dbReference type="SAM" id="MobiDB-lite"/>
    </source>
</evidence>
<dbReference type="AlphaFoldDB" id="A0A318SN21"/>